<sequence>MPKGGSPGKGSPGKASSAKGSANKGSPKKGASPKRDGSPKHKKSPDLIEQLPTVLKNVRRKSTWTENDLPKCAFKEMQCPNCYLIIDNFTQFLAHCCWRKFYQARFHLAETQAFGCRTCRMVFYSHADYDTHSCNDHKLCNIKRFQQVEEVLPIDYKDHFDFYINWHRRTEWEAKSHEPEWDFQLRCIRCGNFFKRRMEYLLHSCFQFTLLKPAIVRRLKTCTYCKCVFLDQSQFSMHLEGCKPSQAECLDLRPTTFEIVCQQFVLARHCYEFDHCLAESAESDVDAKGLAKNKHAPQPAQENQKETQPIIVGCTHCGFEQPNLYEFLFHPCMAGRLITPYQLELVLYCNQCHCLFLSIDDVVNHFKSCVYLVFTFVRLNTPKLVRLALTRWTLETHANPYLPARQQQFMCGACKEMFRQFRALLVHSCPRYDKYERLLIQPSALMETYVCQACHLVLFSTHQAVTHSINCVQGRFQRLWQVHYTLEEAVDALTLWMKGPQLVQLDFSLGVGDPEDESAMKEEEIRVANNLPSIDVMTWFQGENRPSKRITAWLMRRKQESKNQPRSGSQFYNQPQHTKVAQLNEPSSDDLSTSADFSLPTINMMPFLRKPILPCHSSASLYNRISLPIGSPEMGCLVNFK</sequence>
<feature type="region of interest" description="Disordered" evidence="1">
    <location>
        <begin position="1"/>
        <end position="51"/>
    </location>
</feature>
<dbReference type="EMBL" id="CAAALY010001827">
    <property type="protein sequence ID" value="VEL07474.1"/>
    <property type="molecule type" value="Genomic_DNA"/>
</dbReference>
<dbReference type="AlphaFoldDB" id="A0A448WB78"/>
<evidence type="ECO:0000313" key="3">
    <source>
        <dbReference type="Proteomes" id="UP000784294"/>
    </source>
</evidence>
<name>A0A448WB78_9PLAT</name>
<keyword evidence="3" id="KW-1185">Reference proteome</keyword>
<accession>A0A448WB78</accession>
<organism evidence="2 3">
    <name type="scientific">Protopolystoma xenopodis</name>
    <dbReference type="NCBI Taxonomy" id="117903"/>
    <lineage>
        <taxon>Eukaryota</taxon>
        <taxon>Metazoa</taxon>
        <taxon>Spiralia</taxon>
        <taxon>Lophotrochozoa</taxon>
        <taxon>Platyhelminthes</taxon>
        <taxon>Monogenea</taxon>
        <taxon>Polyopisthocotylea</taxon>
        <taxon>Polystomatidea</taxon>
        <taxon>Polystomatidae</taxon>
        <taxon>Protopolystoma</taxon>
    </lineage>
</organism>
<dbReference type="OrthoDB" id="6228207at2759"/>
<dbReference type="Proteomes" id="UP000784294">
    <property type="component" value="Unassembled WGS sequence"/>
</dbReference>
<protein>
    <submittedName>
        <fullName evidence="2">Uncharacterized protein</fullName>
    </submittedName>
</protein>
<evidence type="ECO:0000256" key="1">
    <source>
        <dbReference type="SAM" id="MobiDB-lite"/>
    </source>
</evidence>
<reference evidence="2" key="1">
    <citation type="submission" date="2018-11" db="EMBL/GenBank/DDBJ databases">
        <authorList>
            <consortium name="Pathogen Informatics"/>
        </authorList>
    </citation>
    <scope>NUCLEOTIDE SEQUENCE</scope>
</reference>
<evidence type="ECO:0000313" key="2">
    <source>
        <dbReference type="EMBL" id="VEL07474.1"/>
    </source>
</evidence>
<feature type="compositionally biased region" description="Gly residues" evidence="1">
    <location>
        <begin position="1"/>
        <end position="11"/>
    </location>
</feature>
<proteinExistence type="predicted"/>
<gene>
    <name evidence="2" type="ORF">PXEA_LOCUS914</name>
</gene>
<comment type="caution">
    <text evidence="2">The sequence shown here is derived from an EMBL/GenBank/DDBJ whole genome shotgun (WGS) entry which is preliminary data.</text>
</comment>
<feature type="compositionally biased region" description="Low complexity" evidence="1">
    <location>
        <begin position="12"/>
        <end position="30"/>
    </location>
</feature>